<dbReference type="Gene3D" id="3.40.50.1010">
    <property type="entry name" value="5'-nuclease"/>
    <property type="match status" value="2"/>
</dbReference>
<dbReference type="InterPro" id="IPR001044">
    <property type="entry name" value="XPG/Rad2_eukaryotes"/>
</dbReference>
<keyword evidence="7" id="KW-0378">Hydrolase</keyword>
<dbReference type="GO" id="GO:0005634">
    <property type="term" value="C:nucleus"/>
    <property type="evidence" value="ECO:0007669"/>
    <property type="project" value="UniProtKB-SubCell"/>
</dbReference>
<dbReference type="InterPro" id="IPR029060">
    <property type="entry name" value="PIN-like_dom_sf"/>
</dbReference>
<accession>A0A7J7IJD8</accession>
<evidence type="ECO:0000256" key="10">
    <source>
        <dbReference type="SAM" id="MobiDB-lite"/>
    </source>
</evidence>
<comment type="caution">
    <text evidence="13">The sequence shown here is derived from an EMBL/GenBank/DDBJ whole genome shotgun (WGS) entry which is preliminary data.</text>
</comment>
<evidence type="ECO:0000256" key="4">
    <source>
        <dbReference type="ARBA" id="ARBA00022722"/>
    </source>
</evidence>
<name>A0A7J7IJD8_9RHOD</name>
<evidence type="ECO:0000313" key="13">
    <source>
        <dbReference type="EMBL" id="KAF6003212.1"/>
    </source>
</evidence>
<dbReference type="AlphaFoldDB" id="A0A7J7IJD8"/>
<evidence type="ECO:0000256" key="1">
    <source>
        <dbReference type="ARBA" id="ARBA00001946"/>
    </source>
</evidence>
<gene>
    <name evidence="13" type="primary">ERCC5</name>
    <name evidence="13" type="ORF">F1559_001197</name>
</gene>
<dbReference type="PRINTS" id="PR00853">
    <property type="entry name" value="XPGRADSUPER"/>
</dbReference>
<dbReference type="SMART" id="SM00485">
    <property type="entry name" value="XPGN"/>
    <property type="match status" value="1"/>
</dbReference>
<dbReference type="EMBL" id="VWRR01000007">
    <property type="protein sequence ID" value="KAF6003212.1"/>
    <property type="molecule type" value="Genomic_DNA"/>
</dbReference>
<dbReference type="GO" id="GO:0046872">
    <property type="term" value="F:metal ion binding"/>
    <property type="evidence" value="ECO:0007669"/>
    <property type="project" value="UniProtKB-KW"/>
</dbReference>
<dbReference type="SUPFAM" id="SSF88723">
    <property type="entry name" value="PIN domain-like"/>
    <property type="match status" value="1"/>
</dbReference>
<comment type="subcellular location">
    <subcellularLocation>
        <location evidence="2">Nucleus</location>
    </subcellularLocation>
</comment>
<dbReference type="PANTHER" id="PTHR16171:SF7">
    <property type="entry name" value="DNA REPAIR PROTEIN RAD2"/>
    <property type="match status" value="1"/>
</dbReference>
<dbReference type="GO" id="GO:0003697">
    <property type="term" value="F:single-stranded DNA binding"/>
    <property type="evidence" value="ECO:0007669"/>
    <property type="project" value="InterPro"/>
</dbReference>
<dbReference type="Gene3D" id="1.10.150.20">
    <property type="entry name" value="5' to 3' exonuclease, C-terminal subdomain"/>
    <property type="match status" value="1"/>
</dbReference>
<dbReference type="InterPro" id="IPR036279">
    <property type="entry name" value="5-3_exonuclease_C_sf"/>
</dbReference>
<sequence>MGVRGLWDLLAPTGDRVGIETLSGQRVAIDASIWLTQFVRAVRDTEAMTTVRNAHLLGIFRRCCKLLYYGIDAVFVFDGGVPALKRRTRERRRHLHNKQQARLRRAAERLLLAKLHASQTVAQTVGADQLAKKDLASESVGAEVSYRVPELKPSGHEGAERVQDVESGASNLISTKPLQENIDTLFGNEGVNEYEAATSKFGKDSPFLVGSDCDPRNDAEDGSSMDDLLIPDPELLDADAIVSLPVSMQREIIASIRRRLHSELVACVEGSKQVRTPLDFSKLQMERFIRTSQIQMKLRKARNRASKETLTGRRLASDANREYVLIKNGLDIEKSEDSTRKEVSLNAKKTNAAVYIEANTSCTNAAVLRQTTAVSGTEWAQWISKGPRFVHEEPPLSQRKETGIRTTCLSDDLRSEANPDSKEALYTLAEDPPSASRITSIRETDEGSIQSDQRELESYENVVWDQVYVDELDGPQQPNTEDGLRSGRDCSSADEPPLEDCVMEYGNSLLHGIPPSSPQTVNLKRNFSHSRVSEADSPGSDSVRGNGTVLESENAQRDWGNIASVTQTSTALHNALPEKEDLQEVRHTFSSLAPASLDSKSGSVVAPNPTALAMHAAVEAKSHRSVAIQQQQSTELAGLYPSSLVPESIPVTAFDLNQSPLSKRIPESYTADITNVVPAETLEKASIPHRSNENDEEWLHGDEQAAFIDLSVEDDSTSRSRVPNENPNSPNAEVSKAEQTAEGMKAFLGRRTENVGPLFKDSEHTDLARLRSEYQAAAKQVDSVTAQMFADTKHLLQLLGIPFIEAFMEAEAQCAFLNRTGVVDAVVTEDSDAFLFGARCVYRHIFEDSKYVEAYEMEKIERNMGLTRDKLICLGLLLGSDYSDGVYGVGIVNATEIVESFCREPDSDSAEEIADRQPFQGLEEFREWLEALHIDDSSAAVEDPDPRRAAFKRLHINMKRNWNLLDKSFPNRHVIEAFLRPQVDLSWSRRRGDLFPNRGPDLNGLQTFCHDLFGWDSAKLRQVVYPVVQAFERHRERQTRIDSFFRPHRFARIRSSRLQRAVRNMVYRGIPKHSDSGNGDPHALEEQNVGFCAAQDEDRDNDALVLLAETEELMMPPTMRQRKQSPSRRVAHPNTKRRRVPSRGRGSKSLL</sequence>
<dbReference type="GO" id="GO:0006289">
    <property type="term" value="P:nucleotide-excision repair"/>
    <property type="evidence" value="ECO:0007669"/>
    <property type="project" value="InterPro"/>
</dbReference>
<dbReference type="SMART" id="SM00279">
    <property type="entry name" value="HhH2"/>
    <property type="match status" value="1"/>
</dbReference>
<dbReference type="PANTHER" id="PTHR16171">
    <property type="entry name" value="DNA REPAIR PROTEIN COMPLEMENTING XP-G CELLS-RELATED"/>
    <property type="match status" value="1"/>
</dbReference>
<feature type="region of interest" description="Disordered" evidence="10">
    <location>
        <begin position="527"/>
        <end position="547"/>
    </location>
</feature>
<evidence type="ECO:0000256" key="3">
    <source>
        <dbReference type="ARBA" id="ARBA00005283"/>
    </source>
</evidence>
<keyword evidence="6" id="KW-0255">Endonuclease</keyword>
<comment type="cofactor">
    <cofactor evidence="1">
        <name>Mg(2+)</name>
        <dbReference type="ChEBI" id="CHEBI:18420"/>
    </cofactor>
</comment>
<feature type="region of interest" description="Disordered" evidence="10">
    <location>
        <begin position="472"/>
        <end position="498"/>
    </location>
</feature>
<evidence type="ECO:0000256" key="9">
    <source>
        <dbReference type="ARBA" id="ARBA00023242"/>
    </source>
</evidence>
<reference evidence="13 14" key="1">
    <citation type="journal article" date="2020" name="J. Phycol.">
        <title>Comparative genome analysis reveals Cyanidiococcus gen. nov., a new extremophilic red algal genus sister to Cyanidioschyzon (Cyanidioschyzonaceae, Rhodophyta).</title>
        <authorList>
            <person name="Liu S.-L."/>
            <person name="Chiang Y.-R."/>
            <person name="Yoon H.S."/>
            <person name="Fu H.-Y."/>
        </authorList>
    </citation>
    <scope>NUCLEOTIDE SEQUENCE [LARGE SCALE GENOMIC DNA]</scope>
    <source>
        <strain evidence="13 14">THAL066</strain>
    </source>
</reference>
<dbReference type="OrthoDB" id="2959108at2759"/>
<evidence type="ECO:0000256" key="6">
    <source>
        <dbReference type="ARBA" id="ARBA00022759"/>
    </source>
</evidence>
<dbReference type="SMART" id="SM00484">
    <property type="entry name" value="XPGI"/>
    <property type="match status" value="1"/>
</dbReference>
<dbReference type="SUPFAM" id="SSF47807">
    <property type="entry name" value="5' to 3' exonuclease, C-terminal subdomain"/>
    <property type="match status" value="1"/>
</dbReference>
<evidence type="ECO:0000256" key="8">
    <source>
        <dbReference type="ARBA" id="ARBA00022842"/>
    </source>
</evidence>
<keyword evidence="14" id="KW-1185">Reference proteome</keyword>
<keyword evidence="4" id="KW-0540">Nuclease</keyword>
<evidence type="ECO:0000256" key="2">
    <source>
        <dbReference type="ARBA" id="ARBA00004123"/>
    </source>
</evidence>
<dbReference type="Pfam" id="PF00752">
    <property type="entry name" value="XPG_N"/>
    <property type="match status" value="1"/>
</dbReference>
<evidence type="ECO:0000313" key="14">
    <source>
        <dbReference type="Proteomes" id="UP000530660"/>
    </source>
</evidence>
<comment type="similarity">
    <text evidence="3">Belongs to the XPG/RAD2 endonuclease family. XPG subfamily.</text>
</comment>
<dbReference type="GO" id="GO:0016787">
    <property type="term" value="F:hydrolase activity"/>
    <property type="evidence" value="ECO:0007669"/>
    <property type="project" value="UniProtKB-KW"/>
</dbReference>
<proteinExistence type="inferred from homology"/>
<dbReference type="GO" id="GO:0004520">
    <property type="term" value="F:DNA endonuclease activity"/>
    <property type="evidence" value="ECO:0007669"/>
    <property type="project" value="TreeGrafter"/>
</dbReference>
<feature type="domain" description="XPG N-terminal" evidence="12">
    <location>
        <begin position="1"/>
        <end position="99"/>
    </location>
</feature>
<keyword evidence="8" id="KW-0460">Magnesium</keyword>
<dbReference type="InterPro" id="IPR008918">
    <property type="entry name" value="HhH2"/>
</dbReference>
<evidence type="ECO:0000259" key="12">
    <source>
        <dbReference type="SMART" id="SM00485"/>
    </source>
</evidence>
<evidence type="ECO:0000259" key="11">
    <source>
        <dbReference type="SMART" id="SM00484"/>
    </source>
</evidence>
<dbReference type="CDD" id="cd09904">
    <property type="entry name" value="H3TH_XPG"/>
    <property type="match status" value="1"/>
</dbReference>
<keyword evidence="9" id="KW-0539">Nucleus</keyword>
<feature type="compositionally biased region" description="Polar residues" evidence="10">
    <location>
        <begin position="719"/>
        <end position="732"/>
    </location>
</feature>
<feature type="domain" description="XPG-I" evidence="11">
    <location>
        <begin position="797"/>
        <end position="866"/>
    </location>
</feature>
<keyword evidence="5" id="KW-0479">Metal-binding</keyword>
<feature type="region of interest" description="Disordered" evidence="10">
    <location>
        <begin position="1110"/>
        <end position="1151"/>
    </location>
</feature>
<feature type="compositionally biased region" description="Basic residues" evidence="10">
    <location>
        <begin position="1120"/>
        <end position="1151"/>
    </location>
</feature>
<dbReference type="Pfam" id="PF00867">
    <property type="entry name" value="XPG_I"/>
    <property type="match status" value="1"/>
</dbReference>
<dbReference type="InterPro" id="IPR006086">
    <property type="entry name" value="XPG-I_dom"/>
</dbReference>
<evidence type="ECO:0000256" key="5">
    <source>
        <dbReference type="ARBA" id="ARBA00022723"/>
    </source>
</evidence>
<protein>
    <submittedName>
        <fullName evidence="13">Excision repair cross-complementing rodent repair deficiency, complementation group 5</fullName>
    </submittedName>
</protein>
<dbReference type="PRINTS" id="PR00066">
    <property type="entry name" value="XRODRMPGMNTG"/>
</dbReference>
<dbReference type="CDD" id="cd09868">
    <property type="entry name" value="PIN_XPG_RAD2"/>
    <property type="match status" value="2"/>
</dbReference>
<dbReference type="InterPro" id="IPR006084">
    <property type="entry name" value="XPG/Rad2"/>
</dbReference>
<evidence type="ECO:0000256" key="7">
    <source>
        <dbReference type="ARBA" id="ARBA00022801"/>
    </source>
</evidence>
<feature type="region of interest" description="Disordered" evidence="10">
    <location>
        <begin position="714"/>
        <end position="739"/>
    </location>
</feature>
<dbReference type="InterPro" id="IPR006085">
    <property type="entry name" value="XPG_DNA_repair_N"/>
</dbReference>
<organism evidence="13 14">
    <name type="scientific">Cyanidiococcus yangmingshanensis</name>
    <dbReference type="NCBI Taxonomy" id="2690220"/>
    <lineage>
        <taxon>Eukaryota</taxon>
        <taxon>Rhodophyta</taxon>
        <taxon>Bangiophyceae</taxon>
        <taxon>Cyanidiales</taxon>
        <taxon>Cyanidiaceae</taxon>
        <taxon>Cyanidiococcus</taxon>
    </lineage>
</organism>
<dbReference type="Proteomes" id="UP000530660">
    <property type="component" value="Unassembled WGS sequence"/>
</dbReference>
<feature type="region of interest" description="Disordered" evidence="10">
    <location>
        <begin position="431"/>
        <end position="454"/>
    </location>
</feature>